<proteinExistence type="inferred from homology"/>
<dbReference type="FunFam" id="1.10.1670.10:FF:000002">
    <property type="entry name" value="Adenine DNA glycosylase"/>
    <property type="match status" value="1"/>
</dbReference>
<evidence type="ECO:0000256" key="8">
    <source>
        <dbReference type="ARBA" id="ARBA00022763"/>
    </source>
</evidence>
<dbReference type="GO" id="GO:0046872">
    <property type="term" value="F:metal ion binding"/>
    <property type="evidence" value="ECO:0007669"/>
    <property type="project" value="UniProtKB-KW"/>
</dbReference>
<evidence type="ECO:0000259" key="15">
    <source>
        <dbReference type="SMART" id="SM00478"/>
    </source>
</evidence>
<feature type="domain" description="HhH-GPD" evidence="15">
    <location>
        <begin position="84"/>
        <end position="236"/>
    </location>
</feature>
<dbReference type="Pfam" id="PF14815">
    <property type="entry name" value="NUDIX_4"/>
    <property type="match status" value="1"/>
</dbReference>
<dbReference type="SMART" id="SM00525">
    <property type="entry name" value="FES"/>
    <property type="match status" value="1"/>
</dbReference>
<dbReference type="InterPro" id="IPR011257">
    <property type="entry name" value="DNA_glycosylase"/>
</dbReference>
<keyword evidence="11" id="KW-0411">Iron-sulfur</keyword>
<dbReference type="GO" id="GO:0000701">
    <property type="term" value="F:purine-specific mismatch base pair DNA N-glycosylase activity"/>
    <property type="evidence" value="ECO:0007669"/>
    <property type="project" value="UniProtKB-EC"/>
</dbReference>
<dbReference type="GO" id="GO:0051539">
    <property type="term" value="F:4 iron, 4 sulfur cluster binding"/>
    <property type="evidence" value="ECO:0007669"/>
    <property type="project" value="UniProtKB-KW"/>
</dbReference>
<dbReference type="OrthoDB" id="10248838at2759"/>
<dbReference type="InterPro" id="IPR003265">
    <property type="entry name" value="HhH-GPD_domain"/>
</dbReference>
<keyword evidence="6" id="KW-0004">4Fe-4S</keyword>
<evidence type="ECO:0000256" key="10">
    <source>
        <dbReference type="ARBA" id="ARBA00023004"/>
    </source>
</evidence>
<dbReference type="Pfam" id="PF00730">
    <property type="entry name" value="HhH-GPD"/>
    <property type="match status" value="1"/>
</dbReference>
<sequence length="712" mass="81677">MTAKVDRGHSSSKIEECIKSKRLHHLNDYHTVSAEEKLEIQHDLLRWYQIEKRTNMPWRKERDKNWDQETLAQRAYEVWVSEIMLQQTQVATVIDYYNRWMTAFPTIHSLAKADLEKVNTLWAGLGYYSRAKRLWEGAKKIVSEFDGRLPNNAQELQREVPGVGRYTAGAVASIVFGEATPVVDGNVIRVLSRWRAIHADPKKAKTVELFWEIAASIVPESNPGDFNQAMMELGARVCVPQNPNCNQCPISNNCHAFNQLQLYKSLSKNGFFNEKKRKQMESEHECEICDEIQSDLNEDAYAVTRYPLKVEKKPPRDEECAVSIVERIRSNGNDPLYLISKRPETGLLAGLWEFPSVELTSPNTNYSARSLETTNYLKMKYSIELKEPTRHDLGNVVHLFSHIRKVYHVEWVQYESNDEPMESEEIKWVTMSELQKAPIPTGLKKALKLFEKFKTTTPTKLTKKTTVRKSVKSAAISSFFTFRLDPFPRFTELALNSLFNARILIFSVVVAKITLDRLYRYAVIINPLGIDENGEAMLDILEYQSPSSANDVFYALNSYGPKGRQAYLTYLFYDVIFVLARTVPFTVLCSYAYKKAPQAVRPGVWMPLLNTAVDLLESFLLFVLLKLFPTRVEGLELLTAYVIQFKWLTFKATLAIMFISLFVGIYYAFHSLLADSVLMEKDRKQKSNARESVQNVLHQSAARRAAAAKKDS</sequence>
<dbReference type="GO" id="GO:0006285">
    <property type="term" value="P:base-excision repair, AP site formation"/>
    <property type="evidence" value="ECO:0007669"/>
    <property type="project" value="UniProtKB-ARBA"/>
</dbReference>
<name>A0A9P6Y375_RHIOR</name>
<dbReference type="InterPro" id="IPR003651">
    <property type="entry name" value="Endonuclease3_FeS-loop_motif"/>
</dbReference>
<dbReference type="InterPro" id="IPR029119">
    <property type="entry name" value="MutY_C"/>
</dbReference>
<dbReference type="InterPro" id="IPR015797">
    <property type="entry name" value="NUDIX_hydrolase-like_dom_sf"/>
</dbReference>
<comment type="similarity">
    <text evidence="3">Belongs to the Nth/MutY family.</text>
</comment>
<dbReference type="GO" id="GO:0035485">
    <property type="term" value="F:adenine/guanine mispair binding"/>
    <property type="evidence" value="ECO:0007669"/>
    <property type="project" value="TreeGrafter"/>
</dbReference>
<evidence type="ECO:0000256" key="9">
    <source>
        <dbReference type="ARBA" id="ARBA00022801"/>
    </source>
</evidence>
<dbReference type="FunFam" id="1.10.340.30:FF:000002">
    <property type="entry name" value="Adenine DNA glycosylase"/>
    <property type="match status" value="1"/>
</dbReference>
<evidence type="ECO:0000256" key="1">
    <source>
        <dbReference type="ARBA" id="ARBA00000843"/>
    </source>
</evidence>
<evidence type="ECO:0000313" key="16">
    <source>
        <dbReference type="EMBL" id="KAG1537990.1"/>
    </source>
</evidence>
<keyword evidence="10" id="KW-0408">Iron</keyword>
<dbReference type="GO" id="GO:0034039">
    <property type="term" value="F:8-oxo-7,8-dihydroguanine DNA N-glycosylase activity"/>
    <property type="evidence" value="ECO:0007669"/>
    <property type="project" value="TreeGrafter"/>
</dbReference>
<dbReference type="EC" id="3.2.2.31" evidence="4"/>
<evidence type="ECO:0000256" key="11">
    <source>
        <dbReference type="ARBA" id="ARBA00023014"/>
    </source>
</evidence>
<keyword evidence="14" id="KW-0812">Transmembrane</keyword>
<comment type="caution">
    <text evidence="16">The sequence shown here is derived from an EMBL/GenBank/DDBJ whole genome shotgun (WGS) entry which is preliminary data.</text>
</comment>
<feature type="transmembrane region" description="Helical" evidence="14">
    <location>
        <begin position="648"/>
        <end position="669"/>
    </location>
</feature>
<dbReference type="PANTHER" id="PTHR42944">
    <property type="entry name" value="ADENINE DNA GLYCOSYLASE"/>
    <property type="match status" value="1"/>
</dbReference>
<keyword evidence="13" id="KW-0326">Glycosidase</keyword>
<dbReference type="CDD" id="cd00056">
    <property type="entry name" value="ENDO3c"/>
    <property type="match status" value="1"/>
</dbReference>
<evidence type="ECO:0000256" key="2">
    <source>
        <dbReference type="ARBA" id="ARBA00001966"/>
    </source>
</evidence>
<dbReference type="GO" id="GO:0006298">
    <property type="term" value="P:mismatch repair"/>
    <property type="evidence" value="ECO:0007669"/>
    <property type="project" value="TreeGrafter"/>
</dbReference>
<keyword evidence="9" id="KW-0378">Hydrolase</keyword>
<keyword evidence="14" id="KW-1133">Transmembrane helix</keyword>
<dbReference type="AlphaFoldDB" id="A0A9P6Y375"/>
<dbReference type="Gene3D" id="1.10.340.30">
    <property type="entry name" value="Hypothetical protein, domain 2"/>
    <property type="match status" value="1"/>
</dbReference>
<evidence type="ECO:0000256" key="12">
    <source>
        <dbReference type="ARBA" id="ARBA00023204"/>
    </source>
</evidence>
<accession>A0A9P6Y375</accession>
<dbReference type="GO" id="GO:0032357">
    <property type="term" value="F:oxidized purine DNA binding"/>
    <property type="evidence" value="ECO:0007669"/>
    <property type="project" value="TreeGrafter"/>
</dbReference>
<comment type="catalytic activity">
    <reaction evidence="1">
        <text>Hydrolyzes free adenine bases from 7,8-dihydro-8-oxoguanine:adenine mismatched double-stranded DNA, leaving an apurinic site.</text>
        <dbReference type="EC" id="3.2.2.31"/>
    </reaction>
</comment>
<evidence type="ECO:0000256" key="5">
    <source>
        <dbReference type="ARBA" id="ARBA00022023"/>
    </source>
</evidence>
<organism evidence="16 17">
    <name type="scientific">Rhizopus oryzae</name>
    <name type="common">Mucormycosis agent</name>
    <name type="synonym">Rhizopus arrhizus var. delemar</name>
    <dbReference type="NCBI Taxonomy" id="64495"/>
    <lineage>
        <taxon>Eukaryota</taxon>
        <taxon>Fungi</taxon>
        <taxon>Fungi incertae sedis</taxon>
        <taxon>Mucoromycota</taxon>
        <taxon>Mucoromycotina</taxon>
        <taxon>Mucoromycetes</taxon>
        <taxon>Mucorales</taxon>
        <taxon>Mucorineae</taxon>
        <taxon>Rhizopodaceae</taxon>
        <taxon>Rhizopus</taxon>
    </lineage>
</organism>
<dbReference type="SUPFAM" id="SSF48150">
    <property type="entry name" value="DNA-glycosylase"/>
    <property type="match status" value="1"/>
</dbReference>
<comment type="cofactor">
    <cofactor evidence="2">
        <name>[4Fe-4S] cluster</name>
        <dbReference type="ChEBI" id="CHEBI:49883"/>
    </cofactor>
</comment>
<evidence type="ECO:0000256" key="13">
    <source>
        <dbReference type="ARBA" id="ARBA00023295"/>
    </source>
</evidence>
<dbReference type="Gene3D" id="3.90.79.10">
    <property type="entry name" value="Nucleoside Triphosphate Pyrophosphohydrolase"/>
    <property type="match status" value="1"/>
</dbReference>
<dbReference type="InterPro" id="IPR023170">
    <property type="entry name" value="HhH_base_excis_C"/>
</dbReference>
<feature type="transmembrane region" description="Helical" evidence="14">
    <location>
        <begin position="605"/>
        <end position="628"/>
    </location>
</feature>
<evidence type="ECO:0000256" key="6">
    <source>
        <dbReference type="ARBA" id="ARBA00022485"/>
    </source>
</evidence>
<dbReference type="SMART" id="SM00478">
    <property type="entry name" value="ENDO3c"/>
    <property type="match status" value="1"/>
</dbReference>
<protein>
    <recommendedName>
        <fullName evidence="5">Adenine DNA glycosylase</fullName>
        <ecNumber evidence="4">3.2.2.31</ecNumber>
    </recommendedName>
</protein>
<keyword evidence="8" id="KW-0227">DNA damage</keyword>
<evidence type="ECO:0000256" key="4">
    <source>
        <dbReference type="ARBA" id="ARBA00012045"/>
    </source>
</evidence>
<evidence type="ECO:0000256" key="7">
    <source>
        <dbReference type="ARBA" id="ARBA00022723"/>
    </source>
</evidence>
<evidence type="ECO:0000256" key="3">
    <source>
        <dbReference type="ARBA" id="ARBA00008343"/>
    </source>
</evidence>
<dbReference type="SUPFAM" id="SSF55811">
    <property type="entry name" value="Nudix"/>
    <property type="match status" value="1"/>
</dbReference>
<dbReference type="PANTHER" id="PTHR42944:SF1">
    <property type="entry name" value="ADENINE DNA GLYCOSYLASE"/>
    <property type="match status" value="1"/>
</dbReference>
<dbReference type="Proteomes" id="UP000717996">
    <property type="component" value="Unassembled WGS sequence"/>
</dbReference>
<feature type="transmembrane region" description="Helical" evidence="14">
    <location>
        <begin position="571"/>
        <end position="593"/>
    </location>
</feature>
<dbReference type="CDD" id="cd03431">
    <property type="entry name" value="NUDIX_DNA_Glycosylase_C-MutY"/>
    <property type="match status" value="1"/>
</dbReference>
<keyword evidence="7" id="KW-0479">Metal-binding</keyword>
<dbReference type="Gene3D" id="1.10.1670.10">
    <property type="entry name" value="Helix-hairpin-Helix base-excision DNA repair enzymes (C-terminal)"/>
    <property type="match status" value="1"/>
</dbReference>
<evidence type="ECO:0000256" key="14">
    <source>
        <dbReference type="SAM" id="Phobius"/>
    </source>
</evidence>
<evidence type="ECO:0000313" key="17">
    <source>
        <dbReference type="Proteomes" id="UP000717996"/>
    </source>
</evidence>
<keyword evidence="12" id="KW-0234">DNA repair</keyword>
<reference evidence="16" key="1">
    <citation type="journal article" date="2020" name="Microb. Genom.">
        <title>Genetic diversity of clinical and environmental Mucorales isolates obtained from an investigation of mucormycosis cases among solid organ transplant recipients.</title>
        <authorList>
            <person name="Nguyen M.H."/>
            <person name="Kaul D."/>
            <person name="Muto C."/>
            <person name="Cheng S.J."/>
            <person name="Richter R.A."/>
            <person name="Bruno V.M."/>
            <person name="Liu G."/>
            <person name="Beyhan S."/>
            <person name="Sundermann A.J."/>
            <person name="Mounaud S."/>
            <person name="Pasculle A.W."/>
            <person name="Nierman W.C."/>
            <person name="Driscoll E."/>
            <person name="Cumbie R."/>
            <person name="Clancy C.J."/>
            <person name="Dupont C.L."/>
        </authorList>
    </citation>
    <scope>NUCLEOTIDE SEQUENCE</scope>
    <source>
        <strain evidence="16">GL16</strain>
    </source>
</reference>
<dbReference type="GO" id="GO:0005634">
    <property type="term" value="C:nucleus"/>
    <property type="evidence" value="ECO:0007669"/>
    <property type="project" value="TreeGrafter"/>
</dbReference>
<feature type="transmembrane region" description="Helical" evidence="14">
    <location>
        <begin position="493"/>
        <end position="511"/>
    </location>
</feature>
<dbReference type="EMBL" id="JAANIT010001977">
    <property type="protein sequence ID" value="KAG1537990.1"/>
    <property type="molecule type" value="Genomic_DNA"/>
</dbReference>
<keyword evidence="14" id="KW-0472">Membrane</keyword>
<gene>
    <name evidence="16" type="ORF">G6F51_010036</name>
</gene>
<dbReference type="InterPro" id="IPR044298">
    <property type="entry name" value="MIG/MutY"/>
</dbReference>